<keyword evidence="3" id="KW-1185">Reference proteome</keyword>
<evidence type="ECO:0008006" key="4">
    <source>
        <dbReference type="Google" id="ProtNLM"/>
    </source>
</evidence>
<name>A0A975C2A0_9CAUL</name>
<evidence type="ECO:0000313" key="3">
    <source>
        <dbReference type="Proteomes" id="UP000663918"/>
    </source>
</evidence>
<feature type="region of interest" description="Disordered" evidence="1">
    <location>
        <begin position="11"/>
        <end position="30"/>
    </location>
</feature>
<dbReference type="RefSeq" id="WP_207868438.1">
    <property type="nucleotide sequence ID" value="NZ_CP062222.1"/>
</dbReference>
<reference evidence="2" key="1">
    <citation type="submission" date="2020-09" db="EMBL/GenBank/DDBJ databases">
        <title>Brevundimonas sp. LVF2 isolated from a puddle in Goettingen, Germany.</title>
        <authorList>
            <person name="Friedrich I."/>
            <person name="Klassen A."/>
            <person name="Hannes N."/>
            <person name="Schneider D."/>
            <person name="Hertel R."/>
            <person name="Daniel R."/>
        </authorList>
    </citation>
    <scope>NUCLEOTIDE SEQUENCE</scope>
    <source>
        <strain evidence="2">LVF2</strain>
    </source>
</reference>
<proteinExistence type="predicted"/>
<gene>
    <name evidence="2" type="ORF">IFJ75_12055</name>
</gene>
<protein>
    <recommendedName>
        <fullName evidence="4">DUF3617 family protein</fullName>
    </recommendedName>
</protein>
<sequence length="165" mass="17054">MLAGLAGLAGCDRSRVNPPTEPAKAITSPIVDATAEAPSDSMAPLMPGTGPTSFIGRWSADPALCAAPQGNRRPLEITTMRFEGPEGGCDIARIDQVTGGYQATLSCPAPNGAHVERVQMSVVGQTLDVAYVDRRGPDGTPRSVKLLKCTTLTDTASKAPSLPVP</sequence>
<evidence type="ECO:0000313" key="2">
    <source>
        <dbReference type="EMBL" id="QTC90021.1"/>
    </source>
</evidence>
<accession>A0A975C2A0</accession>
<dbReference type="KEGG" id="bgoe:IFJ75_12055"/>
<organism evidence="2 3">
    <name type="scientific">Brevundimonas goettingensis</name>
    <dbReference type="NCBI Taxonomy" id="2774190"/>
    <lineage>
        <taxon>Bacteria</taxon>
        <taxon>Pseudomonadati</taxon>
        <taxon>Pseudomonadota</taxon>
        <taxon>Alphaproteobacteria</taxon>
        <taxon>Caulobacterales</taxon>
        <taxon>Caulobacteraceae</taxon>
        <taxon>Brevundimonas</taxon>
    </lineage>
</organism>
<dbReference type="AlphaFoldDB" id="A0A975C2A0"/>
<dbReference type="EMBL" id="CP062222">
    <property type="protein sequence ID" value="QTC90021.1"/>
    <property type="molecule type" value="Genomic_DNA"/>
</dbReference>
<evidence type="ECO:0000256" key="1">
    <source>
        <dbReference type="SAM" id="MobiDB-lite"/>
    </source>
</evidence>
<dbReference type="Proteomes" id="UP000663918">
    <property type="component" value="Chromosome"/>
</dbReference>